<evidence type="ECO:0000256" key="1">
    <source>
        <dbReference type="SAM" id="SignalP"/>
    </source>
</evidence>
<dbReference type="Proteomes" id="UP000325466">
    <property type="component" value="Unassembled WGS sequence"/>
</dbReference>
<dbReference type="GeneID" id="83624022"/>
<name>A0A059MHA9_9NOCA</name>
<evidence type="ECO:0008006" key="6">
    <source>
        <dbReference type="Google" id="ProtNLM"/>
    </source>
</evidence>
<dbReference type="EMBL" id="BLAH01000061">
    <property type="protein sequence ID" value="GES36423.1"/>
    <property type="molecule type" value="Genomic_DNA"/>
</dbReference>
<reference evidence="3" key="3">
    <citation type="submission" date="2022-09" db="EMBL/GenBank/DDBJ databases">
        <title>The genome sequence of Rhodococcus aetherivorans N1.</title>
        <authorList>
            <person name="Jiang W."/>
        </authorList>
    </citation>
    <scope>NUCLEOTIDE SEQUENCE</scope>
    <source>
        <strain evidence="3">N1</strain>
    </source>
</reference>
<organism evidence="3 5">
    <name type="scientific">Rhodococcus aetherivorans</name>
    <dbReference type="NCBI Taxonomy" id="191292"/>
    <lineage>
        <taxon>Bacteria</taxon>
        <taxon>Bacillati</taxon>
        <taxon>Actinomycetota</taxon>
        <taxon>Actinomycetes</taxon>
        <taxon>Mycobacteriales</taxon>
        <taxon>Nocardiaceae</taxon>
        <taxon>Rhodococcus</taxon>
    </lineage>
</organism>
<evidence type="ECO:0000313" key="5">
    <source>
        <dbReference type="Proteomes" id="UP001163947"/>
    </source>
</evidence>
<reference evidence="2" key="2">
    <citation type="submission" date="2019-10" db="EMBL/GenBank/DDBJ databases">
        <title>Draft genome sequence of Rhodococcus aetherivorans JCM 14343.</title>
        <authorList>
            <person name="Inoue D."/>
            <person name="Nakazawa M."/>
            <person name="Yamamoto N."/>
            <person name="Sei K."/>
            <person name="Ike M."/>
        </authorList>
    </citation>
    <scope>NUCLEOTIDE SEQUENCE</scope>
    <source>
        <strain evidence="2">JCM 14343</strain>
    </source>
</reference>
<proteinExistence type="predicted"/>
<protein>
    <recommendedName>
        <fullName evidence="6">Secreted protein</fullName>
    </recommendedName>
</protein>
<feature type="chain" id="PRO_5044538744" description="Secreted protein" evidence="1">
    <location>
        <begin position="34"/>
        <end position="135"/>
    </location>
</feature>
<accession>A0A059MHA9</accession>
<dbReference type="Proteomes" id="UP001163947">
    <property type="component" value="Chromosome"/>
</dbReference>
<evidence type="ECO:0000313" key="2">
    <source>
        <dbReference type="EMBL" id="GES36423.1"/>
    </source>
</evidence>
<dbReference type="RefSeq" id="WP_006942012.1">
    <property type="nucleotide sequence ID" value="NZ_BAAAYP010000013.1"/>
</dbReference>
<dbReference type="AlphaFoldDB" id="A0A059MHA9"/>
<reference evidence="2 4" key="1">
    <citation type="journal article" date="2018" name="Biodegradation">
        <title>1,4-Dioxane degradation characteristics of Rhodococcus aetherivorans JCM 14343.</title>
        <authorList>
            <person name="Inoue D."/>
            <person name="Tsunoda T."/>
            <person name="Yamamoto N."/>
            <person name="Ike M."/>
            <person name="Sei K."/>
        </authorList>
    </citation>
    <scope>NUCLEOTIDE SEQUENCE [LARGE SCALE GENOMIC DNA]</scope>
    <source>
        <strain evidence="2 4">JCM 14343</strain>
    </source>
</reference>
<evidence type="ECO:0000313" key="4">
    <source>
        <dbReference type="Proteomes" id="UP000325466"/>
    </source>
</evidence>
<gene>
    <name evidence="3" type="ORF">OCS65_26380</name>
    <name evidence="2" type="ORF">RAJCM14343_1674</name>
</gene>
<dbReference type="EMBL" id="CP106982">
    <property type="protein sequence ID" value="UYF93908.1"/>
    <property type="molecule type" value="Genomic_DNA"/>
</dbReference>
<feature type="signal peptide" evidence="1">
    <location>
        <begin position="1"/>
        <end position="33"/>
    </location>
</feature>
<sequence length="135" mass="14459">MTSNRIGRHARRAGATLLLTAAAVLGASGPAAAQDEWPEIPSYPTPMVPFETKDFLTPADLDYWNPLVNRNRLTSPFGTGTRIVCVGFHGVTTDCWQADQNGQPHKLIRLPANLPNVTGSSLPGGGPGHFVYPIL</sequence>
<accession>N1M9L7</accession>
<evidence type="ECO:0000313" key="3">
    <source>
        <dbReference type="EMBL" id="UYF93908.1"/>
    </source>
</evidence>
<keyword evidence="1" id="KW-0732">Signal</keyword>
<keyword evidence="4" id="KW-1185">Reference proteome</keyword>